<dbReference type="AlphaFoldDB" id="A0A4C1WAD8"/>
<dbReference type="Proteomes" id="UP000299102">
    <property type="component" value="Unassembled WGS sequence"/>
</dbReference>
<sequence length="76" mass="8571">MSPIVIDAPPFASVLILHHISGHLIDVFLFARIMPLGHVRAPPSRRDILKRIGRPVIDHRRVHLRPTVSRPTPGHL</sequence>
<name>A0A4C1WAD8_EUMVA</name>
<reference evidence="1 2" key="1">
    <citation type="journal article" date="2019" name="Commun. Biol.">
        <title>The bagworm genome reveals a unique fibroin gene that provides high tensile strength.</title>
        <authorList>
            <person name="Kono N."/>
            <person name="Nakamura H."/>
            <person name="Ohtoshi R."/>
            <person name="Tomita M."/>
            <person name="Numata K."/>
            <person name="Arakawa K."/>
        </authorList>
    </citation>
    <scope>NUCLEOTIDE SEQUENCE [LARGE SCALE GENOMIC DNA]</scope>
</reference>
<accession>A0A4C1WAD8</accession>
<dbReference type="EMBL" id="BGZK01000495">
    <property type="protein sequence ID" value="GBP47105.1"/>
    <property type="molecule type" value="Genomic_DNA"/>
</dbReference>
<protein>
    <submittedName>
        <fullName evidence="1">Uncharacterized protein</fullName>
    </submittedName>
</protein>
<evidence type="ECO:0000313" key="2">
    <source>
        <dbReference type="Proteomes" id="UP000299102"/>
    </source>
</evidence>
<comment type="caution">
    <text evidence="1">The sequence shown here is derived from an EMBL/GenBank/DDBJ whole genome shotgun (WGS) entry which is preliminary data.</text>
</comment>
<organism evidence="1 2">
    <name type="scientific">Eumeta variegata</name>
    <name type="common">Bagworm moth</name>
    <name type="synonym">Eumeta japonica</name>
    <dbReference type="NCBI Taxonomy" id="151549"/>
    <lineage>
        <taxon>Eukaryota</taxon>
        <taxon>Metazoa</taxon>
        <taxon>Ecdysozoa</taxon>
        <taxon>Arthropoda</taxon>
        <taxon>Hexapoda</taxon>
        <taxon>Insecta</taxon>
        <taxon>Pterygota</taxon>
        <taxon>Neoptera</taxon>
        <taxon>Endopterygota</taxon>
        <taxon>Lepidoptera</taxon>
        <taxon>Glossata</taxon>
        <taxon>Ditrysia</taxon>
        <taxon>Tineoidea</taxon>
        <taxon>Psychidae</taxon>
        <taxon>Oiketicinae</taxon>
        <taxon>Eumeta</taxon>
    </lineage>
</organism>
<gene>
    <name evidence="1" type="ORF">EVAR_96060_1</name>
</gene>
<evidence type="ECO:0000313" key="1">
    <source>
        <dbReference type="EMBL" id="GBP47105.1"/>
    </source>
</evidence>
<keyword evidence="2" id="KW-1185">Reference proteome</keyword>
<proteinExistence type="predicted"/>